<accession>A0A518DWJ0</accession>
<dbReference type="InterPro" id="IPR036514">
    <property type="entry name" value="SGNH_hydro_sf"/>
</dbReference>
<dbReference type="KEGG" id="lcre:Pla8534_40250"/>
<name>A0A518DWJ0_9BACT</name>
<feature type="chain" id="PRO_5022239859" description="TraB family protein" evidence="1">
    <location>
        <begin position="29"/>
        <end position="296"/>
    </location>
</feature>
<gene>
    <name evidence="2" type="ORF">Pla8534_40250</name>
</gene>
<evidence type="ECO:0000313" key="2">
    <source>
        <dbReference type="EMBL" id="QDU96206.1"/>
    </source>
</evidence>
<keyword evidence="1" id="KW-0732">Signal</keyword>
<feature type="signal peptide" evidence="1">
    <location>
        <begin position="1"/>
        <end position="28"/>
    </location>
</feature>
<evidence type="ECO:0000313" key="3">
    <source>
        <dbReference type="Proteomes" id="UP000317648"/>
    </source>
</evidence>
<dbReference type="AlphaFoldDB" id="A0A518DWJ0"/>
<evidence type="ECO:0008006" key="4">
    <source>
        <dbReference type="Google" id="ProtNLM"/>
    </source>
</evidence>
<keyword evidence="3" id="KW-1185">Reference proteome</keyword>
<dbReference type="Gene3D" id="3.40.50.1110">
    <property type="entry name" value="SGNH hydrolase"/>
    <property type="match status" value="1"/>
</dbReference>
<evidence type="ECO:0000256" key="1">
    <source>
        <dbReference type="SAM" id="SignalP"/>
    </source>
</evidence>
<protein>
    <recommendedName>
        <fullName evidence="4">TraB family protein</fullName>
    </recommendedName>
</protein>
<dbReference type="Proteomes" id="UP000317648">
    <property type="component" value="Chromosome"/>
</dbReference>
<reference evidence="2 3" key="1">
    <citation type="submission" date="2019-02" db="EMBL/GenBank/DDBJ databases">
        <title>Deep-cultivation of Planctomycetes and their phenomic and genomic characterization uncovers novel biology.</title>
        <authorList>
            <person name="Wiegand S."/>
            <person name="Jogler M."/>
            <person name="Boedeker C."/>
            <person name="Pinto D."/>
            <person name="Vollmers J."/>
            <person name="Rivas-Marin E."/>
            <person name="Kohn T."/>
            <person name="Peeters S.H."/>
            <person name="Heuer A."/>
            <person name="Rast P."/>
            <person name="Oberbeckmann S."/>
            <person name="Bunk B."/>
            <person name="Jeske O."/>
            <person name="Meyerdierks A."/>
            <person name="Storesund J.E."/>
            <person name="Kallscheuer N."/>
            <person name="Luecker S."/>
            <person name="Lage O.M."/>
            <person name="Pohl T."/>
            <person name="Merkel B.J."/>
            <person name="Hornburger P."/>
            <person name="Mueller R.-W."/>
            <person name="Bruemmer F."/>
            <person name="Labrenz M."/>
            <person name="Spormann A.M."/>
            <person name="Op den Camp H."/>
            <person name="Overmann J."/>
            <person name="Amann R."/>
            <person name="Jetten M.S.M."/>
            <person name="Mascher T."/>
            <person name="Medema M.H."/>
            <person name="Devos D.P."/>
            <person name="Kaster A.-K."/>
            <person name="Ovreas L."/>
            <person name="Rohde M."/>
            <person name="Galperin M.Y."/>
            <person name="Jogler C."/>
        </authorList>
    </citation>
    <scope>NUCLEOTIDE SEQUENCE [LARGE SCALE GENOMIC DNA]</scope>
    <source>
        <strain evidence="2 3">Pla85_3_4</strain>
    </source>
</reference>
<proteinExistence type="predicted"/>
<organism evidence="2 3">
    <name type="scientific">Lignipirellula cremea</name>
    <dbReference type="NCBI Taxonomy" id="2528010"/>
    <lineage>
        <taxon>Bacteria</taxon>
        <taxon>Pseudomonadati</taxon>
        <taxon>Planctomycetota</taxon>
        <taxon>Planctomycetia</taxon>
        <taxon>Pirellulales</taxon>
        <taxon>Pirellulaceae</taxon>
        <taxon>Lignipirellula</taxon>
    </lineage>
</organism>
<sequence length="296" mass="32533" precursor="true">MRLRRLMSTLPLLLVLPACGFFVAPVHAAEPAVVTPTIAAGQRVYSIGHSFHMFVPALLDEMAQAAEIPEHRQVGASAIGGSRVIQHWELADDKFRSKALLTAGEVDVLTMAPIFLPDEGIENFASLAVKHNPHIRITLQEFWLPFDAAPPESRRLARKKVDHNAITLEELRKRHAPYFEAMDQKVKQLNEQFGRTVVYAAPVGQAVLKLREKILAGEAPGLAEQDDLFKDDIGHPHAALKALVAYVHFGVTYRRSPVGLPSPAILAKAPASQVKLLQELAWEAVCEHPLSGVQAE</sequence>
<dbReference type="EMBL" id="CP036433">
    <property type="protein sequence ID" value="QDU96206.1"/>
    <property type="molecule type" value="Genomic_DNA"/>
</dbReference>
<dbReference type="GO" id="GO:0016788">
    <property type="term" value="F:hydrolase activity, acting on ester bonds"/>
    <property type="evidence" value="ECO:0007669"/>
    <property type="project" value="UniProtKB-ARBA"/>
</dbReference>